<dbReference type="AlphaFoldDB" id="A0AAV1Z0I9"/>
<name>A0AAV1Z0I9_9ARAC</name>
<dbReference type="Proteomes" id="UP001497382">
    <property type="component" value="Unassembled WGS sequence"/>
</dbReference>
<comment type="caution">
    <text evidence="2">The sequence shown here is derived from an EMBL/GenBank/DDBJ whole genome shotgun (WGS) entry which is preliminary data.</text>
</comment>
<feature type="compositionally biased region" description="Basic and acidic residues" evidence="1">
    <location>
        <begin position="55"/>
        <end position="71"/>
    </location>
</feature>
<protein>
    <submittedName>
        <fullName evidence="2">Uncharacterized protein</fullName>
    </submittedName>
</protein>
<reference evidence="2 3" key="1">
    <citation type="submission" date="2024-04" db="EMBL/GenBank/DDBJ databases">
        <authorList>
            <person name="Rising A."/>
            <person name="Reimegard J."/>
            <person name="Sonavane S."/>
            <person name="Akerstrom W."/>
            <person name="Nylinder S."/>
            <person name="Hedman E."/>
            <person name="Kallberg Y."/>
        </authorList>
    </citation>
    <scope>NUCLEOTIDE SEQUENCE [LARGE SCALE GENOMIC DNA]</scope>
</reference>
<dbReference type="EMBL" id="CAXIEN010000015">
    <property type="protein sequence ID" value="CAL1264963.1"/>
    <property type="molecule type" value="Genomic_DNA"/>
</dbReference>
<keyword evidence="3" id="KW-1185">Reference proteome</keyword>
<evidence type="ECO:0000313" key="3">
    <source>
        <dbReference type="Proteomes" id="UP001497382"/>
    </source>
</evidence>
<feature type="region of interest" description="Disordered" evidence="1">
    <location>
        <begin position="1"/>
        <end position="71"/>
    </location>
</feature>
<evidence type="ECO:0000256" key="1">
    <source>
        <dbReference type="SAM" id="MobiDB-lite"/>
    </source>
</evidence>
<accession>A0AAV1Z0I9</accession>
<proteinExistence type="predicted"/>
<sequence length="71" mass="8076">MTSRGAAAGGDDFHNRQRPQGQQRPEREVGQGDATPQPQQPPPRAEAPQRPRSIYTERHPKKSNEIRRNHN</sequence>
<organism evidence="2 3">
    <name type="scientific">Larinioides sclopetarius</name>
    <dbReference type="NCBI Taxonomy" id="280406"/>
    <lineage>
        <taxon>Eukaryota</taxon>
        <taxon>Metazoa</taxon>
        <taxon>Ecdysozoa</taxon>
        <taxon>Arthropoda</taxon>
        <taxon>Chelicerata</taxon>
        <taxon>Arachnida</taxon>
        <taxon>Araneae</taxon>
        <taxon>Araneomorphae</taxon>
        <taxon>Entelegynae</taxon>
        <taxon>Araneoidea</taxon>
        <taxon>Araneidae</taxon>
        <taxon>Larinioides</taxon>
    </lineage>
</organism>
<evidence type="ECO:0000313" key="2">
    <source>
        <dbReference type="EMBL" id="CAL1264963.1"/>
    </source>
</evidence>
<gene>
    <name evidence="2" type="ORF">LARSCL_LOCUS2255</name>
</gene>